<evidence type="ECO:0000313" key="1">
    <source>
        <dbReference type="EMBL" id="ACE05547.1"/>
    </source>
</evidence>
<organism evidence="1 2">
    <name type="scientific">Amoebophilus asiaticus (strain 5a2)</name>
    <dbReference type="NCBI Taxonomy" id="452471"/>
    <lineage>
        <taxon>Bacteria</taxon>
        <taxon>Pseudomonadati</taxon>
        <taxon>Bacteroidota</taxon>
        <taxon>Cytophagia</taxon>
        <taxon>Cytophagales</taxon>
        <taxon>Amoebophilaceae</taxon>
        <taxon>Candidatus Amoebophilus</taxon>
    </lineage>
</organism>
<protein>
    <submittedName>
        <fullName evidence="1">Uncharacterized protein</fullName>
    </submittedName>
</protein>
<dbReference type="HOGENOM" id="CLU_607854_0_0_10"/>
<sequence length="450" mass="51865">MPKFHIRYKISGARLLIAIILCISYQTLIARTTSKQYRNNYTQQEPWYLHPLSIQISPHLGLMMPIHLLDIATSKPVNAFLLTIGGRADISLLYPKRWIWEHFNCYPKIGLIIKYDYIPNTNADQKGHIVGSVLYLEPNYKHLSGWEVLPRLGIGIAYVNIPGIFISTKQNKDEEDSNNSTDTPDIDAFRKEASLNLIFDILLRYRLTPNWHLHFSIGADILPQLKNSNAEDDPNAAKIKRSIEIYTASLGCSYTFNPSKYNPTRKLGYRKSRIDLAYLSAFRKAKDFTNQTTPDNTQQDDTDKNDNKFYYIGGLHVQWSIQLLDNHALVIASEWIKDFALTKELEQSIRKNNLQASAMLGHEFLWGKLIFGQYAGMYLLDNAPRDASKRFGNLNNLLYARLGISYKITNYLHIGTNLKISLFPSSPEKRPLSVEYTRMEYLDFRITYSF</sequence>
<proteinExistence type="predicted"/>
<dbReference type="RefSeq" id="WP_012472317.1">
    <property type="nucleotide sequence ID" value="NC_010830.1"/>
</dbReference>
<dbReference type="EMBL" id="CP001102">
    <property type="protein sequence ID" value="ACE05547.1"/>
    <property type="molecule type" value="Genomic_DNA"/>
</dbReference>
<name>B3EUC8_AMOA5</name>
<dbReference type="KEGG" id="aas:Aasi_0099"/>
<accession>B3EUC8</accession>
<keyword evidence="2" id="KW-1185">Reference proteome</keyword>
<dbReference type="STRING" id="452471.Aasi_0099"/>
<reference evidence="1 2" key="1">
    <citation type="journal article" date="2010" name="J. Bacteriol.">
        <title>The genome of the amoeba symbiont 'Candidatus Amoebophilus asiaticus' reveals common mechanisms for host cell interaction among amoeba-associated bacteria.</title>
        <authorList>
            <person name="Schmitz-Esser S."/>
            <person name="Tischler P."/>
            <person name="Arnold R."/>
            <person name="Montanaro J."/>
            <person name="Wagner M."/>
            <person name="Rattei T."/>
            <person name="Horn M."/>
        </authorList>
    </citation>
    <scope>NUCLEOTIDE SEQUENCE [LARGE SCALE GENOMIC DNA]</scope>
    <source>
        <strain evidence="1 2">5a2</strain>
    </source>
</reference>
<evidence type="ECO:0000313" key="2">
    <source>
        <dbReference type="Proteomes" id="UP000001227"/>
    </source>
</evidence>
<dbReference type="AlphaFoldDB" id="B3EUC8"/>
<dbReference type="Proteomes" id="UP000001227">
    <property type="component" value="Chromosome"/>
</dbReference>
<gene>
    <name evidence="1" type="ordered locus">Aasi_0099</name>
</gene>
<dbReference type="OrthoDB" id="627554at2"/>